<dbReference type="Proteomes" id="UP000824025">
    <property type="component" value="Unassembled WGS sequence"/>
</dbReference>
<evidence type="ECO:0000313" key="3">
    <source>
        <dbReference type="Proteomes" id="UP000824025"/>
    </source>
</evidence>
<dbReference type="AlphaFoldDB" id="A0A9D2D756"/>
<gene>
    <name evidence="2" type="ORF">H9726_05300</name>
</gene>
<dbReference type="EMBL" id="DXCF01000028">
    <property type="protein sequence ID" value="HIZ09886.1"/>
    <property type="molecule type" value="Genomic_DNA"/>
</dbReference>
<comment type="caution">
    <text evidence="2">The sequence shown here is derived from an EMBL/GenBank/DDBJ whole genome shotgun (WGS) entry which is preliminary data.</text>
</comment>
<protein>
    <recommendedName>
        <fullName evidence="1">DUF6259 domain-containing protein</fullName>
    </recommendedName>
</protein>
<feature type="domain" description="DUF6259" evidence="1">
    <location>
        <begin position="221"/>
        <end position="539"/>
    </location>
</feature>
<evidence type="ECO:0000313" key="2">
    <source>
        <dbReference type="EMBL" id="HIZ09886.1"/>
    </source>
</evidence>
<evidence type="ECO:0000259" key="1">
    <source>
        <dbReference type="Pfam" id="PF19773"/>
    </source>
</evidence>
<accession>A0A9D2D756</accession>
<organism evidence="2 3">
    <name type="scientific">Candidatus Borkfalkia avicola</name>
    <dbReference type="NCBI Taxonomy" id="2838503"/>
    <lineage>
        <taxon>Bacteria</taxon>
        <taxon>Bacillati</taxon>
        <taxon>Bacillota</taxon>
        <taxon>Clostridia</taxon>
        <taxon>Christensenellales</taxon>
        <taxon>Christensenellaceae</taxon>
        <taxon>Candidatus Borkfalkia</taxon>
    </lineage>
</organism>
<reference evidence="2" key="2">
    <citation type="submission" date="2021-04" db="EMBL/GenBank/DDBJ databases">
        <authorList>
            <person name="Gilroy R."/>
        </authorList>
    </citation>
    <scope>NUCLEOTIDE SEQUENCE</scope>
    <source>
        <strain evidence="2">CHK192-19661</strain>
    </source>
</reference>
<proteinExistence type="predicted"/>
<name>A0A9D2D756_9FIRM</name>
<dbReference type="InterPro" id="IPR046226">
    <property type="entry name" value="DUF6259"/>
</dbReference>
<sequence>MQIKTKELVLELDDKTGSIAAFRGVTGYNYIGKQVPLVRLSLLDEKGERTTVETGDCVSFRREGKGAVIRWENIGGMSLSAEAEIFVRSEGLLGFRLKTQNGSGLQLECIQYPCIVVKNRLSPEGYKLFWPAMEGVEIDSVNFRTELMAHADGTVYPAKGWQGVYPGACPMQFMAYYNGVHGMYFASHDEGCRVKLVEWCPEEEGIRLLQQVYVDEVGESYAYDYDVVLGVFRGNWYDAAEIYREWIQSSSVLKFPKLKDNKDLPDWLFEPLTVITFPIRGYCDTGDMSPNCYYPYTNCLPYIRKYEEFFGNRQMVLLMHWEGTAPWAPPYVWPPFGDKAAYDALVEGVHERGNLIGLYCSGLGWTQRHYFYDYNAEKRFEEEGIADCVEVGPTQELQPTTTCFHIREGYDLCPACEKVKEIAVSEAKKIAAETDVDYLQFFDQDLGGNTYPCYSKKHPHPPAPGRWMAKEMADIADKMRAELRAGHPGKKVLIGCEAAACEPLLNELRFNDLRYNLDLMYGIPVPAYAYIFGEYVMNYMGNHTTATRLLNTKLYPDNVFYRTAYSFAQGDILTFMCKNDGKVNWEWNIAWDDDNEPDQEEYLNFSKMLNDLRNGPLFEVLRYGRMVKPRAVHCGRYTEKVDRSDLVRIFDEIVTTRFTTEEGKDVQIFVNFNRRPVTFRLDGKVNAAAYRTADGERTQIAETDPELDMPAHSALILEYGRK</sequence>
<reference evidence="2" key="1">
    <citation type="journal article" date="2021" name="PeerJ">
        <title>Extensive microbial diversity within the chicken gut microbiome revealed by metagenomics and culture.</title>
        <authorList>
            <person name="Gilroy R."/>
            <person name="Ravi A."/>
            <person name="Getino M."/>
            <person name="Pursley I."/>
            <person name="Horton D.L."/>
            <person name="Alikhan N.F."/>
            <person name="Baker D."/>
            <person name="Gharbi K."/>
            <person name="Hall N."/>
            <person name="Watson M."/>
            <person name="Adriaenssens E.M."/>
            <person name="Foster-Nyarko E."/>
            <person name="Jarju S."/>
            <person name="Secka A."/>
            <person name="Antonio M."/>
            <person name="Oren A."/>
            <person name="Chaudhuri R.R."/>
            <person name="La Ragione R."/>
            <person name="Hildebrand F."/>
            <person name="Pallen M.J."/>
        </authorList>
    </citation>
    <scope>NUCLEOTIDE SEQUENCE</scope>
    <source>
        <strain evidence="2">CHK192-19661</strain>
    </source>
</reference>
<dbReference type="Pfam" id="PF19773">
    <property type="entry name" value="DUF6259"/>
    <property type="match status" value="1"/>
</dbReference>